<evidence type="ECO:0000313" key="2">
    <source>
        <dbReference type="Proteomes" id="UP000224460"/>
    </source>
</evidence>
<accession>A0AC61DHU4</accession>
<proteinExistence type="predicted"/>
<protein>
    <submittedName>
        <fullName evidence="1">NAD(+) kinase</fullName>
        <ecNumber evidence="1">2.7.1.23</ecNumber>
    </submittedName>
</protein>
<comment type="caution">
    <text evidence="1">The sequence shown here is derived from an EMBL/GenBank/DDBJ whole genome shotgun (WGS) entry which is preliminary data.</text>
</comment>
<reference evidence="1" key="1">
    <citation type="submission" date="2017-10" db="EMBL/GenBank/DDBJ databases">
        <title>Genome sequence of cellulolytic Lachnospiraceae bacterium XHS1971 isolated from hotspring sediment.</title>
        <authorList>
            <person name="Vasudevan G."/>
            <person name="Joshi A.J."/>
            <person name="Hivarkar S."/>
            <person name="Lanjekar V.B."/>
            <person name="Dhakephalkar P.K."/>
            <person name="Dagar S."/>
        </authorList>
    </citation>
    <scope>NUCLEOTIDE SEQUENCE</scope>
    <source>
        <strain evidence="1">XHS1971</strain>
    </source>
</reference>
<dbReference type="EMBL" id="PEDL01000001">
    <property type="protein sequence ID" value="PHV72370.1"/>
    <property type="molecule type" value="Genomic_DNA"/>
</dbReference>
<evidence type="ECO:0000313" key="1">
    <source>
        <dbReference type="EMBL" id="PHV72370.1"/>
    </source>
</evidence>
<keyword evidence="1" id="KW-0808">Transferase</keyword>
<keyword evidence="1" id="KW-0418">Kinase</keyword>
<dbReference type="Proteomes" id="UP000224460">
    <property type="component" value="Unassembled WGS sequence"/>
</dbReference>
<organism evidence="1 2">
    <name type="scientific">Sporanaerobium hydrogeniformans</name>
    <dbReference type="NCBI Taxonomy" id="3072179"/>
    <lineage>
        <taxon>Bacteria</taxon>
        <taxon>Bacillati</taxon>
        <taxon>Bacillota</taxon>
        <taxon>Clostridia</taxon>
        <taxon>Lachnospirales</taxon>
        <taxon>Lachnospiraceae</taxon>
        <taxon>Sporanaerobium</taxon>
    </lineage>
</organism>
<keyword evidence="2" id="KW-1185">Reference proteome</keyword>
<name>A0AC61DHU4_9FIRM</name>
<sequence length="286" mass="31876">MKTIGIIPNLLKDTELEITKHVVDWLIGEGYKTYGSSHIADQVKGLSPCESEEELYINSDILIAIGGDGTILAAAEKASLADVPIIGINLGRLGFLADIEPQDITASLHKLLQENYRIEERMMLRAKIITPGGKEYIFNALNDINIIRGNVSRLTEFEILVNDELCDIYPADGIIVSTPTGSTAYNLSAGGPIVLPHTKAYILTPICPHTIYSKSIILAEEDVVQIKTCNHDNMNMALNIDGNIKMYLTPNHFIQIDKSPYVTRLIKLSELKFFDILRKKIVERRR</sequence>
<dbReference type="EC" id="2.7.1.23" evidence="1"/>
<gene>
    <name evidence="1" type="ORF">CS063_02515</name>
</gene>